<feature type="compositionally biased region" description="Basic and acidic residues" evidence="1">
    <location>
        <begin position="51"/>
        <end position="62"/>
    </location>
</feature>
<organism evidence="2 3">
    <name type="scientific">Penicillium roqueforti (strain FM164)</name>
    <dbReference type="NCBI Taxonomy" id="1365484"/>
    <lineage>
        <taxon>Eukaryota</taxon>
        <taxon>Fungi</taxon>
        <taxon>Dikarya</taxon>
        <taxon>Ascomycota</taxon>
        <taxon>Pezizomycotina</taxon>
        <taxon>Eurotiomycetes</taxon>
        <taxon>Eurotiomycetidae</taxon>
        <taxon>Eurotiales</taxon>
        <taxon>Aspergillaceae</taxon>
        <taxon>Penicillium</taxon>
    </lineage>
</organism>
<dbReference type="OrthoDB" id="4252315at2759"/>
<evidence type="ECO:0000256" key="1">
    <source>
        <dbReference type="SAM" id="MobiDB-lite"/>
    </source>
</evidence>
<protein>
    <submittedName>
        <fullName evidence="2">Uncharacterized protein</fullName>
    </submittedName>
</protein>
<dbReference type="AlphaFoldDB" id="W6QGL1"/>
<name>W6QGL1_PENRF</name>
<dbReference type="EMBL" id="HG792018">
    <property type="protein sequence ID" value="CDM35968.1"/>
    <property type="molecule type" value="Genomic_DNA"/>
</dbReference>
<proteinExistence type="predicted"/>
<feature type="region of interest" description="Disordered" evidence="1">
    <location>
        <begin position="51"/>
        <end position="77"/>
    </location>
</feature>
<keyword evidence="3" id="KW-1185">Reference proteome</keyword>
<gene>
    <name evidence="2" type="ORF">PROQFM164_S04g000849</name>
</gene>
<evidence type="ECO:0000313" key="2">
    <source>
        <dbReference type="EMBL" id="CDM35968.1"/>
    </source>
</evidence>
<sequence>MSSSLRESADRHYFVLSQPCQRQSLDRTVHCLTTSHLNNLGIPRQVYTPSDKKQFHHVHGDGPSKPTQTPTPPHHHQAMFRSKLPQSWNPIGPRRRAALRHTRTIFLSNGQPHYENLSPMTDLWWVSVKLSITDYLFSDEELMDVVADRCRAGDCEITHYEAMHHRRELYVSFPVMNCDKDLGQRGWVFIVIGLVEHYQREIGAGRLAVDRDYVFGTRG</sequence>
<evidence type="ECO:0000313" key="3">
    <source>
        <dbReference type="Proteomes" id="UP000030686"/>
    </source>
</evidence>
<accession>W6QGL1</accession>
<dbReference type="Proteomes" id="UP000030686">
    <property type="component" value="Unassembled WGS sequence"/>
</dbReference>
<reference evidence="2" key="1">
    <citation type="journal article" date="2014" name="Nat. Commun.">
        <title>Multiple recent horizontal transfers of a large genomic region in cheese making fungi.</title>
        <authorList>
            <person name="Cheeseman K."/>
            <person name="Ropars J."/>
            <person name="Renault P."/>
            <person name="Dupont J."/>
            <person name="Gouzy J."/>
            <person name="Branca A."/>
            <person name="Abraham A.L."/>
            <person name="Ceppi M."/>
            <person name="Conseiller E."/>
            <person name="Debuchy R."/>
            <person name="Malagnac F."/>
            <person name="Goarin A."/>
            <person name="Silar P."/>
            <person name="Lacoste S."/>
            <person name="Sallet E."/>
            <person name="Bensimon A."/>
            <person name="Giraud T."/>
            <person name="Brygoo Y."/>
        </authorList>
    </citation>
    <scope>NUCLEOTIDE SEQUENCE [LARGE SCALE GENOMIC DNA]</scope>
    <source>
        <strain evidence="2">FM164</strain>
    </source>
</reference>